<organism evidence="8 9">
    <name type="scientific">Tetrabaena socialis</name>
    <dbReference type="NCBI Taxonomy" id="47790"/>
    <lineage>
        <taxon>Eukaryota</taxon>
        <taxon>Viridiplantae</taxon>
        <taxon>Chlorophyta</taxon>
        <taxon>core chlorophytes</taxon>
        <taxon>Chlorophyceae</taxon>
        <taxon>CS clade</taxon>
        <taxon>Chlamydomonadales</taxon>
        <taxon>Tetrabaenaceae</taxon>
        <taxon>Tetrabaena</taxon>
    </lineage>
</organism>
<feature type="non-terminal residue" evidence="8">
    <location>
        <position position="265"/>
    </location>
</feature>
<evidence type="ECO:0000256" key="5">
    <source>
        <dbReference type="ARBA" id="ARBA00023284"/>
    </source>
</evidence>
<keyword evidence="5" id="KW-0676">Redox-active center</keyword>
<protein>
    <submittedName>
        <fullName evidence="8">Glutathione reductase, chloroplastic</fullName>
    </submittedName>
</protein>
<dbReference type="SUPFAM" id="SSF51905">
    <property type="entry name" value="FAD/NAD(P)-binding domain"/>
    <property type="match status" value="1"/>
</dbReference>
<reference evidence="8 9" key="1">
    <citation type="journal article" date="2017" name="Mol. Biol. Evol.">
        <title>The 4-celled Tetrabaena socialis nuclear genome reveals the essential components for genetic control of cell number at the origin of multicellularity in the volvocine lineage.</title>
        <authorList>
            <person name="Featherston J."/>
            <person name="Arakaki Y."/>
            <person name="Hanschen E.R."/>
            <person name="Ferris P.J."/>
            <person name="Michod R.E."/>
            <person name="Olson B.J.S.C."/>
            <person name="Nozaki H."/>
            <person name="Durand P.M."/>
        </authorList>
    </citation>
    <scope>NUCLEOTIDE SEQUENCE [LARGE SCALE GENOMIC DNA]</scope>
    <source>
        <strain evidence="8 9">NIES-571</strain>
    </source>
</reference>
<evidence type="ECO:0000256" key="1">
    <source>
        <dbReference type="ARBA" id="ARBA00001974"/>
    </source>
</evidence>
<dbReference type="InterPro" id="IPR046952">
    <property type="entry name" value="GSHR/TRXR-like"/>
</dbReference>
<dbReference type="AlphaFoldDB" id="A0A2J7ZIL8"/>
<dbReference type="GO" id="GO:0005739">
    <property type="term" value="C:mitochondrion"/>
    <property type="evidence" value="ECO:0007669"/>
    <property type="project" value="TreeGrafter"/>
</dbReference>
<feature type="region of interest" description="Disordered" evidence="6">
    <location>
        <begin position="1"/>
        <end position="78"/>
    </location>
</feature>
<evidence type="ECO:0000256" key="4">
    <source>
        <dbReference type="ARBA" id="ARBA00023157"/>
    </source>
</evidence>
<dbReference type="InterPro" id="IPR023753">
    <property type="entry name" value="FAD/NAD-binding_dom"/>
</dbReference>
<dbReference type="PANTHER" id="PTHR42737:SF2">
    <property type="entry name" value="GLUTATHIONE REDUCTASE"/>
    <property type="match status" value="1"/>
</dbReference>
<dbReference type="GO" id="GO:0045454">
    <property type="term" value="P:cell redox homeostasis"/>
    <property type="evidence" value="ECO:0007669"/>
    <property type="project" value="InterPro"/>
</dbReference>
<dbReference type="Proteomes" id="UP000236333">
    <property type="component" value="Unassembled WGS sequence"/>
</dbReference>
<evidence type="ECO:0000256" key="3">
    <source>
        <dbReference type="ARBA" id="ARBA00023002"/>
    </source>
</evidence>
<evidence type="ECO:0000313" key="8">
    <source>
        <dbReference type="EMBL" id="PNH00113.1"/>
    </source>
</evidence>
<dbReference type="PANTHER" id="PTHR42737">
    <property type="entry name" value="GLUTATHIONE REDUCTASE"/>
    <property type="match status" value="1"/>
</dbReference>
<dbReference type="GO" id="GO:0034599">
    <property type="term" value="P:cellular response to oxidative stress"/>
    <property type="evidence" value="ECO:0007669"/>
    <property type="project" value="TreeGrafter"/>
</dbReference>
<dbReference type="OrthoDB" id="5956163at2759"/>
<feature type="domain" description="FAD/NAD(P)-binding" evidence="7">
    <location>
        <begin position="188"/>
        <end position="233"/>
    </location>
</feature>
<proteinExistence type="inferred from homology"/>
<comment type="caution">
    <text evidence="8">The sequence shown here is derived from an EMBL/GenBank/DDBJ whole genome shotgun (WGS) entry which is preliminary data.</text>
</comment>
<dbReference type="GO" id="GO:0006749">
    <property type="term" value="P:glutathione metabolic process"/>
    <property type="evidence" value="ECO:0007669"/>
    <property type="project" value="TreeGrafter"/>
</dbReference>
<dbReference type="Pfam" id="PF07992">
    <property type="entry name" value="Pyr_redox_2"/>
    <property type="match status" value="1"/>
</dbReference>
<evidence type="ECO:0000256" key="6">
    <source>
        <dbReference type="SAM" id="MobiDB-lite"/>
    </source>
</evidence>
<dbReference type="GO" id="GO:0005829">
    <property type="term" value="C:cytosol"/>
    <property type="evidence" value="ECO:0007669"/>
    <property type="project" value="TreeGrafter"/>
</dbReference>
<dbReference type="Gene3D" id="3.50.50.60">
    <property type="entry name" value="FAD/NAD(P)-binding domain"/>
    <property type="match status" value="1"/>
</dbReference>
<dbReference type="EMBL" id="PGGS01001698">
    <property type="protein sequence ID" value="PNH00113.1"/>
    <property type="molecule type" value="Genomic_DNA"/>
</dbReference>
<keyword evidence="9" id="KW-1185">Reference proteome</keyword>
<keyword evidence="4" id="KW-1015">Disulfide bond</keyword>
<evidence type="ECO:0000259" key="7">
    <source>
        <dbReference type="Pfam" id="PF07992"/>
    </source>
</evidence>
<evidence type="ECO:0000313" key="9">
    <source>
        <dbReference type="Proteomes" id="UP000236333"/>
    </source>
</evidence>
<dbReference type="GO" id="GO:0050660">
    <property type="term" value="F:flavin adenine dinucleotide binding"/>
    <property type="evidence" value="ECO:0007669"/>
    <property type="project" value="InterPro"/>
</dbReference>
<gene>
    <name evidence="8" type="ORF">TSOC_014079</name>
</gene>
<evidence type="ECO:0000256" key="2">
    <source>
        <dbReference type="ARBA" id="ARBA00007532"/>
    </source>
</evidence>
<name>A0A2J7ZIL8_9CHLO</name>
<keyword evidence="3" id="KW-0560">Oxidoreductase</keyword>
<comment type="cofactor">
    <cofactor evidence="1">
        <name>FAD</name>
        <dbReference type="ChEBI" id="CHEBI:57692"/>
    </cofactor>
</comment>
<dbReference type="InterPro" id="IPR036188">
    <property type="entry name" value="FAD/NAD-bd_sf"/>
</dbReference>
<comment type="similarity">
    <text evidence="2">Belongs to the class-I pyridine nucleotide-disulfide oxidoreductase family.</text>
</comment>
<dbReference type="GO" id="GO:0004362">
    <property type="term" value="F:glutathione-disulfide reductase (NADPH) activity"/>
    <property type="evidence" value="ECO:0007669"/>
    <property type="project" value="TreeGrafter"/>
</dbReference>
<sequence length="265" mass="27171">MAPPPVSVRALPAEGEGEGRKAARGGSSSSGGGASWEGEEGTEDEAKSWPPPPSPGAVESERRPGEDDGGDSTLWRYTSYGTVPGRRLASCGTPRAAGLPTWWSTAVTVPDWGGSIIEGGAVAGRPAAAAAAALVLGEESGPKARGVVPRRALLRAEAPEGERGARGEPRMRASASALFCSSRSSSSMAVGVELDPAGAIRVDEFSRTSVPGVWAVGDVTNRINLTPVALMEGMAFAKSAFGGELTRPDYRHVASAVFCQPPMAT</sequence>
<accession>A0A2J7ZIL8</accession>